<accession>A0A9Q0JVN9</accession>
<organism evidence="2 3">
    <name type="scientific">Protea cynaroides</name>
    <dbReference type="NCBI Taxonomy" id="273540"/>
    <lineage>
        <taxon>Eukaryota</taxon>
        <taxon>Viridiplantae</taxon>
        <taxon>Streptophyta</taxon>
        <taxon>Embryophyta</taxon>
        <taxon>Tracheophyta</taxon>
        <taxon>Spermatophyta</taxon>
        <taxon>Magnoliopsida</taxon>
        <taxon>Proteales</taxon>
        <taxon>Proteaceae</taxon>
        <taxon>Protea</taxon>
    </lineage>
</organism>
<proteinExistence type="predicted"/>
<protein>
    <submittedName>
        <fullName evidence="2">Uncharacterized protein</fullName>
    </submittedName>
</protein>
<reference evidence="2" key="1">
    <citation type="journal article" date="2023" name="Plant J.">
        <title>The genome of the king protea, Protea cynaroides.</title>
        <authorList>
            <person name="Chang J."/>
            <person name="Duong T.A."/>
            <person name="Schoeman C."/>
            <person name="Ma X."/>
            <person name="Roodt D."/>
            <person name="Barker N."/>
            <person name="Li Z."/>
            <person name="Van de Peer Y."/>
            <person name="Mizrachi E."/>
        </authorList>
    </citation>
    <scope>NUCLEOTIDE SEQUENCE</scope>
    <source>
        <tissue evidence="2">Young leaves</tissue>
    </source>
</reference>
<sequence length="159" mass="18316">MSRRRQRSPRCLQICKQKRNKLLQRSKGPEDAIHARASLEEAKSALKKAKVESDKRASKSNLTTTKSEKRAVEVEKRAADFKSQLRAKKQRLQEVEVEDATDQQVEEAPIELEKKVSTEKATEKVARNKVATTEELSEHPRHFMDTEEEGKSFQVEEQQ</sequence>
<dbReference type="Proteomes" id="UP001141806">
    <property type="component" value="Unassembled WGS sequence"/>
</dbReference>
<feature type="compositionally biased region" description="Basic and acidic residues" evidence="1">
    <location>
        <begin position="47"/>
        <end position="57"/>
    </location>
</feature>
<dbReference type="AlphaFoldDB" id="A0A9Q0JVN9"/>
<name>A0A9Q0JVN9_9MAGN</name>
<evidence type="ECO:0000313" key="3">
    <source>
        <dbReference type="Proteomes" id="UP001141806"/>
    </source>
</evidence>
<feature type="region of interest" description="Disordered" evidence="1">
    <location>
        <begin position="1"/>
        <end position="32"/>
    </location>
</feature>
<feature type="region of interest" description="Disordered" evidence="1">
    <location>
        <begin position="47"/>
        <end position="159"/>
    </location>
</feature>
<feature type="compositionally biased region" description="Acidic residues" evidence="1">
    <location>
        <begin position="95"/>
        <end position="110"/>
    </location>
</feature>
<gene>
    <name evidence="2" type="ORF">NE237_028840</name>
</gene>
<evidence type="ECO:0000313" key="2">
    <source>
        <dbReference type="EMBL" id="KAJ4952008.1"/>
    </source>
</evidence>
<feature type="compositionally biased region" description="Basic and acidic residues" evidence="1">
    <location>
        <begin position="136"/>
        <end position="151"/>
    </location>
</feature>
<keyword evidence="3" id="KW-1185">Reference proteome</keyword>
<feature type="compositionally biased region" description="Basic and acidic residues" evidence="1">
    <location>
        <begin position="66"/>
        <end position="80"/>
    </location>
</feature>
<comment type="caution">
    <text evidence="2">The sequence shown here is derived from an EMBL/GenBank/DDBJ whole genome shotgun (WGS) entry which is preliminary data.</text>
</comment>
<feature type="compositionally biased region" description="Basic and acidic residues" evidence="1">
    <location>
        <begin position="111"/>
        <end position="126"/>
    </location>
</feature>
<evidence type="ECO:0000256" key="1">
    <source>
        <dbReference type="SAM" id="MobiDB-lite"/>
    </source>
</evidence>
<dbReference type="EMBL" id="JAMYWD010000012">
    <property type="protein sequence ID" value="KAJ4952008.1"/>
    <property type="molecule type" value="Genomic_DNA"/>
</dbReference>